<dbReference type="VEuPathDB" id="FungiDB:ASPZODRAFT_920810"/>
<dbReference type="EMBL" id="KV878352">
    <property type="protein sequence ID" value="OJJ43358.1"/>
    <property type="molecule type" value="Genomic_DNA"/>
</dbReference>
<feature type="compositionally biased region" description="Polar residues" evidence="8">
    <location>
        <begin position="67"/>
        <end position="82"/>
    </location>
</feature>
<feature type="compositionally biased region" description="Polar residues" evidence="8">
    <location>
        <begin position="561"/>
        <end position="570"/>
    </location>
</feature>
<evidence type="ECO:0000313" key="11">
    <source>
        <dbReference type="EMBL" id="OJJ43358.1"/>
    </source>
</evidence>
<keyword evidence="6" id="KW-0443">Lipid metabolism</keyword>
<dbReference type="SMART" id="SM00155">
    <property type="entry name" value="PLDc"/>
    <property type="match status" value="2"/>
</dbReference>
<dbReference type="PANTHER" id="PTHR18896">
    <property type="entry name" value="PHOSPHOLIPASE D"/>
    <property type="match status" value="1"/>
</dbReference>
<evidence type="ECO:0000256" key="4">
    <source>
        <dbReference type="ARBA" id="ARBA00022801"/>
    </source>
</evidence>
<feature type="compositionally biased region" description="Acidic residues" evidence="8">
    <location>
        <begin position="523"/>
        <end position="533"/>
    </location>
</feature>
<feature type="compositionally biased region" description="Acidic residues" evidence="8">
    <location>
        <begin position="201"/>
        <end position="216"/>
    </location>
</feature>
<feature type="compositionally biased region" description="Low complexity" evidence="8">
    <location>
        <begin position="154"/>
        <end position="169"/>
    </location>
</feature>
<accession>A0A1L9S874</accession>
<protein>
    <recommendedName>
        <fullName evidence="7">Phospholipase</fullName>
        <ecNumber evidence="7">3.1.4.4</ecNumber>
    </recommendedName>
</protein>
<dbReference type="FunFam" id="3.30.870.10:FF:000011">
    <property type="entry name" value="Phospholipase"/>
    <property type="match status" value="1"/>
</dbReference>
<dbReference type="CDD" id="cd01254">
    <property type="entry name" value="PH_PLD"/>
    <property type="match status" value="1"/>
</dbReference>
<feature type="region of interest" description="Disordered" evidence="8">
    <location>
        <begin position="1421"/>
        <end position="1499"/>
    </location>
</feature>
<feature type="compositionally biased region" description="Polar residues" evidence="8">
    <location>
        <begin position="237"/>
        <end position="246"/>
    </location>
</feature>
<dbReference type="InterPro" id="IPR001683">
    <property type="entry name" value="PX_dom"/>
</dbReference>
<evidence type="ECO:0000313" key="12">
    <source>
        <dbReference type="Proteomes" id="UP000184188"/>
    </source>
</evidence>
<keyword evidence="12" id="KW-1185">Reference proteome</keyword>
<evidence type="ECO:0000259" key="10">
    <source>
        <dbReference type="PROSITE" id="PS50195"/>
    </source>
</evidence>
<feature type="compositionally biased region" description="Basic residues" evidence="8">
    <location>
        <begin position="222"/>
        <end position="232"/>
    </location>
</feature>
<dbReference type="InterPro" id="IPR016555">
    <property type="entry name" value="PLipase_D_euk"/>
</dbReference>
<keyword evidence="5 7" id="KW-0442">Lipid degradation</keyword>
<feature type="compositionally biased region" description="Low complexity" evidence="8">
    <location>
        <begin position="1428"/>
        <end position="1437"/>
    </location>
</feature>
<evidence type="ECO:0000256" key="6">
    <source>
        <dbReference type="ARBA" id="ARBA00023098"/>
    </source>
</evidence>
<evidence type="ECO:0000259" key="9">
    <source>
        <dbReference type="PROSITE" id="PS50035"/>
    </source>
</evidence>
<feature type="compositionally biased region" description="Polar residues" evidence="8">
    <location>
        <begin position="1639"/>
        <end position="1656"/>
    </location>
</feature>
<dbReference type="GO" id="GO:0006654">
    <property type="term" value="P:phosphatidic acid biosynthetic process"/>
    <property type="evidence" value="ECO:0007669"/>
    <property type="project" value="InterPro"/>
</dbReference>
<feature type="compositionally biased region" description="Basic and acidic residues" evidence="8">
    <location>
        <begin position="1377"/>
        <end position="1390"/>
    </location>
</feature>
<dbReference type="RefSeq" id="XP_022577868.1">
    <property type="nucleotide sequence ID" value="XM_022730435.1"/>
</dbReference>
<dbReference type="InterPro" id="IPR015679">
    <property type="entry name" value="PLipase_D_fam"/>
</dbReference>
<dbReference type="SUPFAM" id="SSF56024">
    <property type="entry name" value="Phospholipase D/nuclease"/>
    <property type="match status" value="2"/>
</dbReference>
<keyword evidence="3" id="KW-0677">Repeat</keyword>
<comment type="catalytic activity">
    <reaction evidence="1 7">
        <text>a 1,2-diacyl-sn-glycero-3-phosphocholine + H2O = a 1,2-diacyl-sn-glycero-3-phosphate + choline + H(+)</text>
        <dbReference type="Rhea" id="RHEA:14445"/>
        <dbReference type="ChEBI" id="CHEBI:15354"/>
        <dbReference type="ChEBI" id="CHEBI:15377"/>
        <dbReference type="ChEBI" id="CHEBI:15378"/>
        <dbReference type="ChEBI" id="CHEBI:57643"/>
        <dbReference type="ChEBI" id="CHEBI:58608"/>
        <dbReference type="EC" id="3.1.4.4"/>
    </reaction>
</comment>
<feature type="compositionally biased region" description="Basic and acidic residues" evidence="8">
    <location>
        <begin position="287"/>
        <end position="298"/>
    </location>
</feature>
<dbReference type="PANTHER" id="PTHR18896:SF76">
    <property type="entry name" value="PHOSPHOLIPASE"/>
    <property type="match status" value="1"/>
</dbReference>
<dbReference type="CDD" id="cd09141">
    <property type="entry name" value="PLDc_vPLD1_2_yPLD_like_2"/>
    <property type="match status" value="1"/>
</dbReference>
<feature type="domain" description="PX" evidence="10">
    <location>
        <begin position="430"/>
        <end position="631"/>
    </location>
</feature>
<dbReference type="InterPro" id="IPR001736">
    <property type="entry name" value="PLipase_D/transphosphatidylase"/>
</dbReference>
<feature type="region of interest" description="Disordered" evidence="8">
    <location>
        <begin position="1"/>
        <end position="357"/>
    </location>
</feature>
<evidence type="ECO:0000256" key="2">
    <source>
        <dbReference type="ARBA" id="ARBA00008664"/>
    </source>
</evidence>
<evidence type="ECO:0000256" key="5">
    <source>
        <dbReference type="ARBA" id="ARBA00022963"/>
    </source>
</evidence>
<name>A0A1L9S874_9EURO</name>
<dbReference type="STRING" id="1073090.A0A1L9S874"/>
<dbReference type="GO" id="GO:0004630">
    <property type="term" value="F:phospholipase D activity"/>
    <property type="evidence" value="ECO:0007669"/>
    <property type="project" value="UniProtKB-UniRule"/>
</dbReference>
<dbReference type="GeneID" id="34616899"/>
<feature type="compositionally biased region" description="Low complexity" evidence="8">
    <location>
        <begin position="34"/>
        <end position="45"/>
    </location>
</feature>
<dbReference type="GO" id="GO:0009395">
    <property type="term" value="P:phospholipid catabolic process"/>
    <property type="evidence" value="ECO:0007669"/>
    <property type="project" value="TreeGrafter"/>
</dbReference>
<dbReference type="Pfam" id="PF00614">
    <property type="entry name" value="PLDc"/>
    <property type="match status" value="1"/>
</dbReference>
<feature type="region of interest" description="Disordered" evidence="8">
    <location>
        <begin position="518"/>
        <end position="594"/>
    </location>
</feature>
<dbReference type="GO" id="GO:0035556">
    <property type="term" value="P:intracellular signal transduction"/>
    <property type="evidence" value="ECO:0007669"/>
    <property type="project" value="InterPro"/>
</dbReference>
<gene>
    <name evidence="11" type="ORF">ASPZODRAFT_920810</name>
</gene>
<dbReference type="OrthoDB" id="14911at2759"/>
<keyword evidence="4 7" id="KW-0378">Hydrolase</keyword>
<dbReference type="GO" id="GO:0035091">
    <property type="term" value="F:phosphatidylinositol binding"/>
    <property type="evidence" value="ECO:0007669"/>
    <property type="project" value="InterPro"/>
</dbReference>
<feature type="compositionally biased region" description="Low complexity" evidence="8">
    <location>
        <begin position="1587"/>
        <end position="1596"/>
    </location>
</feature>
<feature type="region of interest" description="Disordered" evidence="8">
    <location>
        <begin position="1623"/>
        <end position="1690"/>
    </location>
</feature>
<dbReference type="EC" id="3.1.4.4" evidence="7"/>
<dbReference type="Proteomes" id="UP000184188">
    <property type="component" value="Unassembled WGS sequence"/>
</dbReference>
<dbReference type="InterPro" id="IPR036871">
    <property type="entry name" value="PX_dom_sf"/>
</dbReference>
<evidence type="ECO:0000256" key="8">
    <source>
        <dbReference type="SAM" id="MobiDB-lite"/>
    </source>
</evidence>
<dbReference type="InterPro" id="IPR025202">
    <property type="entry name" value="PLD-like_dom"/>
</dbReference>
<feature type="compositionally biased region" description="Polar residues" evidence="8">
    <location>
        <begin position="306"/>
        <end position="315"/>
    </location>
</feature>
<dbReference type="PROSITE" id="PS50195">
    <property type="entry name" value="PX"/>
    <property type="match status" value="1"/>
</dbReference>
<feature type="region of interest" description="Disordered" evidence="8">
    <location>
        <begin position="1571"/>
        <end position="1596"/>
    </location>
</feature>
<sequence>MEAELAPARDAESVSKKTKTGGEQPLPLPENAKSTPPVLSPTPSSALWNDDHHAPATQVNDFAPRPQGNTRFYNSEKSTEATNAHLEKHQNEGNGSSQQELPEAHEQPTEASRASCDNDVPPEIVAGSRAASVIGDDGDPGSKGKQSLLTKIKALASPSFSSHSRSASAVTVGGLNEFRPPAADLNTPGSERGEFRFPDTLPEEGSDIDADAEESAGEQRQRPRLRVKKYASRHQTESSTQSTRPTTPKIVSRPSFHLPSSFAPFDRSNFFPRRASTTDYTPQPRDGVSEDEGRSRLNRERRRSTWLASTRGLTYSGQQESQGNQEERRPSNLRRFTGLAGSSENAEGLTASWRRHRTERGSSLSAQRWRQIKAGLKLIGQRRKVDNTVDHVKSAELLAELTSVSPAVLILASMFQRDEHGSKRIPILLEQLKVRVTDSRIDSNSGDRHLVFRIELEYGSGISRMKWIINRTLRDFANLHLKYKLHIGTQRYIQLKGQEGGHAMPRFPRGAFPYLRGVRGLDSDGEEDEDDGGYETAAEATSGNERAGRRKKQTRRPSFPRRNTSVSQAQDGDVAGFSNAEQAPPAAKKETYPERQRKKLEAYLQKMIRFLIFRPDSNRLCKFLELSALGVRLAAEGSYHGKEGFLIIQSSKGLDFRRALTPSLVKKRHSPKWFLVRHSYVVCVDSPEEMHIYDVFLVDPYFKLHTQKMSLRKQKASEIAKSAKESARHPQHHTLRLENSERKLRLLARNERQLHQFEDSIMFMVKNTPWSQPNRFDSFAPVRQKCFAQWLVDGRDYMWVVSRAINQAKDVIYIHDWWLSPELYMRRPAAISQKWRLDRLLQRKAREGVKIFVIMYRNINSAIPIDSEYSKFSLLDLHPNVFVQRSPNQFRQNTFFWAHHEKLCIVDHTLAFVGGIDLCFGRWDTPQHALTDDKPTGFETTDMPKDADHCQLWPGKDYSNPRIQDFYDLDKPYEEMYDRNVIPRMPWHDISMHVVGQPARDLTRHFVQRWNYILRQRKPTRPTPFLLPPPDFDPADLEALGLDGTCEVQILRSSSMWSTGTPDVTEHSIMNAYVKLIEESEHFVYIENQFFISTCEIDGRKIENLIGDALVERAVRAAKNEESWRAVIVIPLIPGFQNTVDSEGGTSVRLIMQCQYRSICRGETSIFGRLRALGIEPEDYIQFFSLRKWGKIGPHHQLVTEQLYIHAKCMVVDDRAAIIGSANINERSMLGSRDSEVAAVVRDTDMIWSTMNGQPYLVGRFPHTLRMRLMREHLGIDVDEIMEHDMATEEELRKIQVVEEGISAPGDGEAADSESLLLKQQDEREAIERRHRIQDEFLSRSEDLHSFNHDVDWEQGNNPNLKANRKLTTDPRVINNPEHKKDVDGDGSDRLKHALQAGLGDGRDTQFSSSTREVLVSPIACEGKGTLQQPQKKPQQKSSRGARESKDSAQVSSPSGNGVESSSNPECLSPSRPTAQHEVGANGVPLPVRDSGDLGNHPHSQVSEFKQVYIDQDCMRDPVNDAFYLDTWQAVADKNTKIYRGVFRCMPDSEVKSWKEYKEYASYGERFAEMQSQHSSKAFQPPHAKQTGPPGANTGAAATMAGVKSVFGPSAEKPDRQTADAFNLEVSSPSDEKGETRAVGTNPTQNDAAKQETTSPVDEKSALKNGTNGNSGLLDDESHKQRPDSQVGYSEALTVNSALQGGRRRRRRATTLSKREFHANDEIMDKQHAEEMLNKVQGNLILWPYDWLEKEEQGGNWLYTLDQISPLEIYN</sequence>
<dbReference type="PROSITE" id="PS50035">
    <property type="entry name" value="PLD"/>
    <property type="match status" value="2"/>
</dbReference>
<feature type="domain" description="PLD phosphodiesterase" evidence="9">
    <location>
        <begin position="1201"/>
        <end position="1228"/>
    </location>
</feature>
<dbReference type="Pfam" id="PF13091">
    <property type="entry name" value="PLDc_2"/>
    <property type="match status" value="1"/>
</dbReference>
<feature type="domain" description="PLD phosphodiesterase" evidence="9">
    <location>
        <begin position="895"/>
        <end position="922"/>
    </location>
</feature>
<evidence type="ECO:0000256" key="1">
    <source>
        <dbReference type="ARBA" id="ARBA00000798"/>
    </source>
</evidence>
<feature type="compositionally biased region" description="Basic residues" evidence="8">
    <location>
        <begin position="548"/>
        <end position="559"/>
    </location>
</feature>
<reference evidence="12" key="1">
    <citation type="journal article" date="2017" name="Genome Biol.">
        <title>Comparative genomics reveals high biological diversity and specific adaptations in the industrially and medically important fungal genus Aspergillus.</title>
        <authorList>
            <person name="de Vries R.P."/>
            <person name="Riley R."/>
            <person name="Wiebenga A."/>
            <person name="Aguilar-Osorio G."/>
            <person name="Amillis S."/>
            <person name="Uchima C.A."/>
            <person name="Anderluh G."/>
            <person name="Asadollahi M."/>
            <person name="Askin M."/>
            <person name="Barry K."/>
            <person name="Battaglia E."/>
            <person name="Bayram O."/>
            <person name="Benocci T."/>
            <person name="Braus-Stromeyer S.A."/>
            <person name="Caldana C."/>
            <person name="Canovas D."/>
            <person name="Cerqueira G.C."/>
            <person name="Chen F."/>
            <person name="Chen W."/>
            <person name="Choi C."/>
            <person name="Clum A."/>
            <person name="Dos Santos R.A."/>
            <person name="Damasio A.R."/>
            <person name="Diallinas G."/>
            <person name="Emri T."/>
            <person name="Fekete E."/>
            <person name="Flipphi M."/>
            <person name="Freyberg S."/>
            <person name="Gallo A."/>
            <person name="Gournas C."/>
            <person name="Habgood R."/>
            <person name="Hainaut M."/>
            <person name="Harispe M.L."/>
            <person name="Henrissat B."/>
            <person name="Hilden K.S."/>
            <person name="Hope R."/>
            <person name="Hossain A."/>
            <person name="Karabika E."/>
            <person name="Karaffa L."/>
            <person name="Karanyi Z."/>
            <person name="Krasevec N."/>
            <person name="Kuo A."/>
            <person name="Kusch H."/>
            <person name="LaButti K."/>
            <person name="Lagendijk E.L."/>
            <person name="Lapidus A."/>
            <person name="Levasseur A."/>
            <person name="Lindquist E."/>
            <person name="Lipzen A."/>
            <person name="Logrieco A.F."/>
            <person name="MacCabe A."/>
            <person name="Maekelae M.R."/>
            <person name="Malavazi I."/>
            <person name="Melin P."/>
            <person name="Meyer V."/>
            <person name="Mielnichuk N."/>
            <person name="Miskei M."/>
            <person name="Molnar A.P."/>
            <person name="Mule G."/>
            <person name="Ngan C.Y."/>
            <person name="Orejas M."/>
            <person name="Orosz E."/>
            <person name="Ouedraogo J.P."/>
            <person name="Overkamp K.M."/>
            <person name="Park H.-S."/>
            <person name="Perrone G."/>
            <person name="Piumi F."/>
            <person name="Punt P.J."/>
            <person name="Ram A.F."/>
            <person name="Ramon A."/>
            <person name="Rauscher S."/>
            <person name="Record E."/>
            <person name="Riano-Pachon D.M."/>
            <person name="Robert V."/>
            <person name="Roehrig J."/>
            <person name="Ruller R."/>
            <person name="Salamov A."/>
            <person name="Salih N.S."/>
            <person name="Samson R.A."/>
            <person name="Sandor E."/>
            <person name="Sanguinetti M."/>
            <person name="Schuetze T."/>
            <person name="Sepcic K."/>
            <person name="Shelest E."/>
            <person name="Sherlock G."/>
            <person name="Sophianopoulou V."/>
            <person name="Squina F.M."/>
            <person name="Sun H."/>
            <person name="Susca A."/>
            <person name="Todd R.B."/>
            <person name="Tsang A."/>
            <person name="Unkles S.E."/>
            <person name="van de Wiele N."/>
            <person name="van Rossen-Uffink D."/>
            <person name="Oliveira J.V."/>
            <person name="Vesth T.C."/>
            <person name="Visser J."/>
            <person name="Yu J.-H."/>
            <person name="Zhou M."/>
            <person name="Andersen M.R."/>
            <person name="Archer D.B."/>
            <person name="Baker S.E."/>
            <person name="Benoit I."/>
            <person name="Brakhage A.A."/>
            <person name="Braus G.H."/>
            <person name="Fischer R."/>
            <person name="Frisvad J.C."/>
            <person name="Goldman G.H."/>
            <person name="Houbraken J."/>
            <person name="Oakley B."/>
            <person name="Pocsi I."/>
            <person name="Scazzocchio C."/>
            <person name="Seiboth B."/>
            <person name="vanKuyk P.A."/>
            <person name="Wortman J."/>
            <person name="Dyer P.S."/>
            <person name="Grigoriev I.V."/>
        </authorList>
    </citation>
    <scope>NUCLEOTIDE SEQUENCE [LARGE SCALE GENOMIC DNA]</scope>
    <source>
        <strain evidence="12">CBS 506.65</strain>
    </source>
</reference>
<dbReference type="Gene3D" id="3.30.870.10">
    <property type="entry name" value="Endonuclease Chain A"/>
    <property type="match status" value="2"/>
</dbReference>
<evidence type="ECO:0000256" key="7">
    <source>
        <dbReference type="PIRNR" id="PIRNR009376"/>
    </source>
</evidence>
<comment type="similarity">
    <text evidence="2 7">Belongs to the phospholipase D family.</text>
</comment>
<dbReference type="PIRSF" id="PIRSF009376">
    <property type="entry name" value="Phospholipase_D_euk"/>
    <property type="match status" value="1"/>
</dbReference>
<dbReference type="CDD" id="cd09138">
    <property type="entry name" value="PLDc_vPLD1_2_yPLD_like_1"/>
    <property type="match status" value="1"/>
</dbReference>
<organism evidence="11 12">
    <name type="scientific">Penicilliopsis zonata CBS 506.65</name>
    <dbReference type="NCBI Taxonomy" id="1073090"/>
    <lineage>
        <taxon>Eukaryota</taxon>
        <taxon>Fungi</taxon>
        <taxon>Dikarya</taxon>
        <taxon>Ascomycota</taxon>
        <taxon>Pezizomycotina</taxon>
        <taxon>Eurotiomycetes</taxon>
        <taxon>Eurotiomycetidae</taxon>
        <taxon>Eurotiales</taxon>
        <taxon>Aspergillaceae</taxon>
        <taxon>Penicilliopsis</taxon>
    </lineage>
</organism>
<proteinExistence type="inferred from homology"/>
<feature type="compositionally biased region" description="Low complexity" evidence="8">
    <location>
        <begin position="1451"/>
        <end position="1466"/>
    </location>
</feature>
<dbReference type="Gene3D" id="3.30.1520.10">
    <property type="entry name" value="Phox-like domain"/>
    <property type="match status" value="1"/>
</dbReference>
<evidence type="ECO:0000256" key="3">
    <source>
        <dbReference type="ARBA" id="ARBA00022737"/>
    </source>
</evidence>
<feature type="region of interest" description="Disordered" evidence="8">
    <location>
        <begin position="1349"/>
        <end position="1390"/>
    </location>
</feature>